<dbReference type="KEGG" id="aue:C5O00_09775"/>
<protein>
    <submittedName>
        <fullName evidence="5">Glycosyltransferase family 2 protein</fullName>
    </submittedName>
</protein>
<evidence type="ECO:0000313" key="5">
    <source>
        <dbReference type="EMBL" id="AVI51445.1"/>
    </source>
</evidence>
<proteinExistence type="inferred from homology"/>
<sequence>MILLIHDTRKVTAIDGPVSGLEDLLNKPVASAIFSVAREHPDEIIGWCVDGLQDQMDKEALPRLLYNRNMMLSYSVIGYHYLPSGIGYVEDSPYIEFPMNVRYPTWQMSAEAGVVYGSVLNKFSSLPFSNEQFGYVLNSIARIGQSQGLLCYSEPELLTRGSVPEIRIPTGNRAQLFKFVAHHYKSRWVLLLFLNYGVFEGKWYLWSLIRALLLYRKRSLKIEMDHVQNSLPIGVPNEMDVIIPTIGRKAFLHDVLKDLAEQTLLPAKVIIVEQNPDPDSSSQLDYLHNSAWPFEIDHHFTHRAGACHARNLAISRTTAPWVFFADDDNRMRPETLTEAIRILSTLRSSALTSSYIQEGERKLEHLMRQWPTFGAGNSFVPGEIARKIQFDLRLEFGYGEDKDYGMQLRKSGVDVIYHPFEVKHLKAPIGGFRKEIEKPWDTTAIEPKPSPTVLYFKFKHRSAEQIKGYKLMLFLKYYREQEILNPLRYYTNFKKRWNESVSWVKKMNTT</sequence>
<gene>
    <name evidence="5" type="ORF">C5O00_09775</name>
</gene>
<reference evidence="5 6" key="1">
    <citation type="submission" date="2018-02" db="EMBL/GenBank/DDBJ databases">
        <title>Genomic analysis of the strain RR4-38 isolated from a seawater recirculating aquaculture system.</title>
        <authorList>
            <person name="Kim Y.-S."/>
            <person name="Jang Y.H."/>
            <person name="Kim K.-H."/>
        </authorList>
    </citation>
    <scope>NUCLEOTIDE SEQUENCE [LARGE SCALE GENOMIC DNA]</scope>
    <source>
        <strain evidence="5 6">RR4-38</strain>
    </source>
</reference>
<keyword evidence="2" id="KW-0328">Glycosyltransferase</keyword>
<name>A0A2S0HXV2_9FLAO</name>
<comment type="similarity">
    <text evidence="1">Belongs to the glycosyltransferase 2 family.</text>
</comment>
<keyword evidence="6" id="KW-1185">Reference proteome</keyword>
<dbReference type="RefSeq" id="WP_105216685.1">
    <property type="nucleotide sequence ID" value="NZ_CP027062.1"/>
</dbReference>
<dbReference type="PANTHER" id="PTHR43179:SF12">
    <property type="entry name" value="GALACTOFURANOSYLTRANSFERASE GLFT2"/>
    <property type="match status" value="1"/>
</dbReference>
<accession>A0A2S0HXV2</accession>
<evidence type="ECO:0000256" key="3">
    <source>
        <dbReference type="ARBA" id="ARBA00022679"/>
    </source>
</evidence>
<dbReference type="SUPFAM" id="SSF53448">
    <property type="entry name" value="Nucleotide-diphospho-sugar transferases"/>
    <property type="match status" value="1"/>
</dbReference>
<dbReference type="InterPro" id="IPR029044">
    <property type="entry name" value="Nucleotide-diphossugar_trans"/>
</dbReference>
<keyword evidence="3 5" id="KW-0808">Transferase</keyword>
<feature type="domain" description="Glycosyltransferase 2-like" evidence="4">
    <location>
        <begin position="241"/>
        <end position="370"/>
    </location>
</feature>
<dbReference type="PANTHER" id="PTHR43179">
    <property type="entry name" value="RHAMNOSYLTRANSFERASE WBBL"/>
    <property type="match status" value="1"/>
</dbReference>
<dbReference type="GO" id="GO:0016757">
    <property type="term" value="F:glycosyltransferase activity"/>
    <property type="evidence" value="ECO:0007669"/>
    <property type="project" value="UniProtKB-KW"/>
</dbReference>
<dbReference type="AlphaFoldDB" id="A0A2S0HXV2"/>
<dbReference type="Gene3D" id="3.90.550.10">
    <property type="entry name" value="Spore Coat Polysaccharide Biosynthesis Protein SpsA, Chain A"/>
    <property type="match status" value="1"/>
</dbReference>
<dbReference type="Pfam" id="PF00535">
    <property type="entry name" value="Glycos_transf_2"/>
    <property type="match status" value="1"/>
</dbReference>
<evidence type="ECO:0000313" key="6">
    <source>
        <dbReference type="Proteomes" id="UP000238442"/>
    </source>
</evidence>
<evidence type="ECO:0000256" key="1">
    <source>
        <dbReference type="ARBA" id="ARBA00006739"/>
    </source>
</evidence>
<dbReference type="CDD" id="cd00761">
    <property type="entry name" value="Glyco_tranf_GTA_type"/>
    <property type="match status" value="1"/>
</dbReference>
<evidence type="ECO:0000256" key="2">
    <source>
        <dbReference type="ARBA" id="ARBA00022676"/>
    </source>
</evidence>
<dbReference type="InterPro" id="IPR001173">
    <property type="entry name" value="Glyco_trans_2-like"/>
</dbReference>
<organism evidence="5 6">
    <name type="scientific">Pukyongia salina</name>
    <dbReference type="NCBI Taxonomy" id="2094025"/>
    <lineage>
        <taxon>Bacteria</taxon>
        <taxon>Pseudomonadati</taxon>
        <taxon>Bacteroidota</taxon>
        <taxon>Flavobacteriia</taxon>
        <taxon>Flavobacteriales</taxon>
        <taxon>Flavobacteriaceae</taxon>
        <taxon>Pukyongia</taxon>
    </lineage>
</organism>
<dbReference type="EMBL" id="CP027062">
    <property type="protein sequence ID" value="AVI51445.1"/>
    <property type="molecule type" value="Genomic_DNA"/>
</dbReference>
<evidence type="ECO:0000259" key="4">
    <source>
        <dbReference type="Pfam" id="PF00535"/>
    </source>
</evidence>
<dbReference type="OrthoDB" id="1326385at2"/>
<dbReference type="Proteomes" id="UP000238442">
    <property type="component" value="Chromosome"/>
</dbReference>